<organism evidence="1 2">
    <name type="scientific">Candidatus Phycosocius spiralis</name>
    <dbReference type="NCBI Taxonomy" id="2815099"/>
    <lineage>
        <taxon>Bacteria</taxon>
        <taxon>Pseudomonadati</taxon>
        <taxon>Pseudomonadota</taxon>
        <taxon>Alphaproteobacteria</taxon>
        <taxon>Caulobacterales</taxon>
        <taxon>Caulobacterales incertae sedis</taxon>
        <taxon>Candidatus Phycosocius</taxon>
    </lineage>
</organism>
<gene>
    <name evidence="1" type="ORF">PsB1_0653</name>
</gene>
<comment type="caution">
    <text evidence="1">The sequence shown here is derived from an EMBL/GenBank/DDBJ whole genome shotgun (WGS) entry which is preliminary data.</text>
</comment>
<sequence>MSILPRQPGWWFEDIIVGRSYDFGAAFVSAEDIDLFHQRFAPNLPLISREKGREGAGPRAAESHVYALWRRMLWEETREWPVLQRLGQDALRYYKAVYAGEVLSVHLTFLATEDRSDHDGVLTANHEVQDQDGLLVMSVMTRTLMSKRPRQSREA</sequence>
<dbReference type="InterPro" id="IPR029069">
    <property type="entry name" value="HotDog_dom_sf"/>
</dbReference>
<dbReference type="SUPFAM" id="SSF54637">
    <property type="entry name" value="Thioesterase/thiol ester dehydrase-isomerase"/>
    <property type="match status" value="1"/>
</dbReference>
<dbReference type="EMBL" id="BPFZ01000003">
    <property type="protein sequence ID" value="GIU66499.1"/>
    <property type="molecule type" value="Genomic_DNA"/>
</dbReference>
<evidence type="ECO:0000313" key="2">
    <source>
        <dbReference type="Proteomes" id="UP001161064"/>
    </source>
</evidence>
<protein>
    <recommendedName>
        <fullName evidence="3">N-terminal of MaoC-like dehydratase domain-containing protein</fullName>
    </recommendedName>
</protein>
<dbReference type="RefSeq" id="WP_284359052.1">
    <property type="nucleotide sequence ID" value="NZ_BPFZ01000003.1"/>
</dbReference>
<proteinExistence type="predicted"/>
<name>A0ABQ4PU31_9PROT</name>
<evidence type="ECO:0008006" key="3">
    <source>
        <dbReference type="Google" id="ProtNLM"/>
    </source>
</evidence>
<keyword evidence="2" id="KW-1185">Reference proteome</keyword>
<evidence type="ECO:0000313" key="1">
    <source>
        <dbReference type="EMBL" id="GIU66499.1"/>
    </source>
</evidence>
<dbReference type="Gene3D" id="3.10.129.10">
    <property type="entry name" value="Hotdog Thioesterase"/>
    <property type="match status" value="1"/>
</dbReference>
<accession>A0ABQ4PU31</accession>
<dbReference type="Proteomes" id="UP001161064">
    <property type="component" value="Unassembled WGS sequence"/>
</dbReference>
<reference evidence="1" key="2">
    <citation type="journal article" date="2023" name="ISME Commun">
        <title>Characterization of a bloom-associated alphaproteobacterial lineage, 'Candidatus Phycosocius': insights into freshwater algal-bacterial interactions.</title>
        <authorList>
            <person name="Tanabe Y."/>
            <person name="Yamaguchi H."/>
            <person name="Yoshida M."/>
            <person name="Kai A."/>
            <person name="Okazaki Y."/>
        </authorList>
    </citation>
    <scope>NUCLEOTIDE SEQUENCE</scope>
    <source>
        <strain evidence="1">BOTRYCO-1</strain>
    </source>
</reference>
<reference evidence="1" key="1">
    <citation type="submission" date="2021-05" db="EMBL/GenBank/DDBJ databases">
        <authorList>
            <person name="Tanabe Y."/>
        </authorList>
    </citation>
    <scope>NUCLEOTIDE SEQUENCE</scope>
    <source>
        <strain evidence="1">BOTRYCO-1</strain>
    </source>
</reference>